<sequence length="198" mass="21218">MIHLSTADPGTGRRDADATKEMILRAARTMLARRSYTDITLKAVAEQAGVSAPLVVKYFGTKEQLFARLLTFEADAEALLDAPLDELGRHMVVHALTRQSEQRGDPVLRIVFAPLHSGHGDTLRANFQSQVVSRLARRLSGADAAVRAELAVGMLLGLGVMYGIARGDAVRAATIADLADRYSPAIQELITGGDVGGR</sequence>
<dbReference type="SUPFAM" id="SSF46689">
    <property type="entry name" value="Homeodomain-like"/>
    <property type="match status" value="1"/>
</dbReference>
<accession>A0A7W7S1N9</accession>
<evidence type="ECO:0000313" key="4">
    <source>
        <dbReference type="EMBL" id="MBB4942265.1"/>
    </source>
</evidence>
<protein>
    <submittedName>
        <fullName evidence="4">AcrR family transcriptional regulator</fullName>
    </submittedName>
</protein>
<dbReference type="InterPro" id="IPR050109">
    <property type="entry name" value="HTH-type_TetR-like_transc_reg"/>
</dbReference>
<dbReference type="PRINTS" id="PR00455">
    <property type="entry name" value="HTHTETR"/>
</dbReference>
<dbReference type="InterPro" id="IPR036271">
    <property type="entry name" value="Tet_transcr_reg_TetR-rel_C_sf"/>
</dbReference>
<dbReference type="EMBL" id="JACHJU010000003">
    <property type="protein sequence ID" value="MBB4942265.1"/>
    <property type="molecule type" value="Genomic_DNA"/>
</dbReference>
<evidence type="ECO:0000256" key="2">
    <source>
        <dbReference type="PROSITE-ProRule" id="PRU00335"/>
    </source>
</evidence>
<dbReference type="InterPro" id="IPR041678">
    <property type="entry name" value="TetR_C_16"/>
</dbReference>
<proteinExistence type="predicted"/>
<dbReference type="PROSITE" id="PS50977">
    <property type="entry name" value="HTH_TETR_2"/>
    <property type="match status" value="1"/>
</dbReference>
<dbReference type="RefSeq" id="WP_221466479.1">
    <property type="nucleotide sequence ID" value="NZ_BAABEK010000074.1"/>
</dbReference>
<dbReference type="InterPro" id="IPR009057">
    <property type="entry name" value="Homeodomain-like_sf"/>
</dbReference>
<dbReference type="SUPFAM" id="SSF48498">
    <property type="entry name" value="Tetracyclin repressor-like, C-terminal domain"/>
    <property type="match status" value="1"/>
</dbReference>
<gene>
    <name evidence="4" type="ORF">FHR32_006651</name>
</gene>
<dbReference type="InterPro" id="IPR001647">
    <property type="entry name" value="HTH_TetR"/>
</dbReference>
<dbReference type="GO" id="GO:0000976">
    <property type="term" value="F:transcription cis-regulatory region binding"/>
    <property type="evidence" value="ECO:0007669"/>
    <property type="project" value="TreeGrafter"/>
</dbReference>
<evidence type="ECO:0000313" key="5">
    <source>
        <dbReference type="Proteomes" id="UP000534286"/>
    </source>
</evidence>
<feature type="DNA-binding region" description="H-T-H motif" evidence="2">
    <location>
        <begin position="40"/>
        <end position="59"/>
    </location>
</feature>
<organism evidence="4 5">
    <name type="scientific">Streptosporangium album</name>
    <dbReference type="NCBI Taxonomy" id="47479"/>
    <lineage>
        <taxon>Bacteria</taxon>
        <taxon>Bacillati</taxon>
        <taxon>Actinomycetota</taxon>
        <taxon>Actinomycetes</taxon>
        <taxon>Streptosporangiales</taxon>
        <taxon>Streptosporangiaceae</taxon>
        <taxon>Streptosporangium</taxon>
    </lineage>
</organism>
<keyword evidence="5" id="KW-1185">Reference proteome</keyword>
<dbReference type="AlphaFoldDB" id="A0A7W7S1N9"/>
<dbReference type="GO" id="GO:0003700">
    <property type="term" value="F:DNA-binding transcription factor activity"/>
    <property type="evidence" value="ECO:0007669"/>
    <property type="project" value="TreeGrafter"/>
</dbReference>
<dbReference type="PANTHER" id="PTHR30055">
    <property type="entry name" value="HTH-TYPE TRANSCRIPTIONAL REGULATOR RUTR"/>
    <property type="match status" value="1"/>
</dbReference>
<dbReference type="Proteomes" id="UP000534286">
    <property type="component" value="Unassembled WGS sequence"/>
</dbReference>
<feature type="domain" description="HTH tetR-type" evidence="3">
    <location>
        <begin position="17"/>
        <end position="77"/>
    </location>
</feature>
<dbReference type="Gene3D" id="1.10.357.10">
    <property type="entry name" value="Tetracycline Repressor, domain 2"/>
    <property type="match status" value="1"/>
</dbReference>
<evidence type="ECO:0000256" key="1">
    <source>
        <dbReference type="ARBA" id="ARBA00023125"/>
    </source>
</evidence>
<reference evidence="4 5" key="1">
    <citation type="submission" date="2020-08" db="EMBL/GenBank/DDBJ databases">
        <title>Sequencing the genomes of 1000 actinobacteria strains.</title>
        <authorList>
            <person name="Klenk H.-P."/>
        </authorList>
    </citation>
    <scope>NUCLEOTIDE SEQUENCE [LARGE SCALE GENOMIC DNA]</scope>
    <source>
        <strain evidence="4 5">DSM 43023</strain>
    </source>
</reference>
<dbReference type="PANTHER" id="PTHR30055:SF235">
    <property type="entry name" value="TRANSCRIPTIONAL REGULATORY PROTEIN"/>
    <property type="match status" value="1"/>
</dbReference>
<keyword evidence="1 2" id="KW-0238">DNA-binding</keyword>
<dbReference type="Pfam" id="PF17920">
    <property type="entry name" value="TetR_C_16"/>
    <property type="match status" value="1"/>
</dbReference>
<name>A0A7W7S1N9_9ACTN</name>
<comment type="caution">
    <text evidence="4">The sequence shown here is derived from an EMBL/GenBank/DDBJ whole genome shotgun (WGS) entry which is preliminary data.</text>
</comment>
<evidence type="ECO:0000259" key="3">
    <source>
        <dbReference type="PROSITE" id="PS50977"/>
    </source>
</evidence>
<dbReference type="Pfam" id="PF00440">
    <property type="entry name" value="TetR_N"/>
    <property type="match status" value="1"/>
</dbReference>